<feature type="transmembrane region" description="Helical" evidence="2">
    <location>
        <begin position="2100"/>
        <end position="2119"/>
    </location>
</feature>
<dbReference type="OrthoDB" id="409242at2759"/>
<feature type="region of interest" description="Disordered" evidence="1">
    <location>
        <begin position="25"/>
        <end position="108"/>
    </location>
</feature>
<gene>
    <name evidence="3" type="primary">pol</name>
    <name evidence="3" type="ORF">AK812_SmicGene20384</name>
</gene>
<organism evidence="3 4">
    <name type="scientific">Symbiodinium microadriaticum</name>
    <name type="common">Dinoflagellate</name>
    <name type="synonym">Zooxanthella microadriatica</name>
    <dbReference type="NCBI Taxonomy" id="2951"/>
    <lineage>
        <taxon>Eukaryota</taxon>
        <taxon>Sar</taxon>
        <taxon>Alveolata</taxon>
        <taxon>Dinophyceae</taxon>
        <taxon>Suessiales</taxon>
        <taxon>Symbiodiniaceae</taxon>
        <taxon>Symbiodinium</taxon>
    </lineage>
</organism>
<dbReference type="Gene3D" id="3.60.10.10">
    <property type="entry name" value="Endonuclease/exonuclease/phosphatase"/>
    <property type="match status" value="1"/>
</dbReference>
<feature type="compositionally biased region" description="Basic and acidic residues" evidence="1">
    <location>
        <begin position="224"/>
        <end position="238"/>
    </location>
</feature>
<accession>A0A1Q9DQ47</accession>
<dbReference type="Proteomes" id="UP000186817">
    <property type="component" value="Unassembled WGS sequence"/>
</dbReference>
<dbReference type="InterPro" id="IPR036691">
    <property type="entry name" value="Endo/exonu/phosph_ase_sf"/>
</dbReference>
<dbReference type="PROSITE" id="PS50878">
    <property type="entry name" value="RT_POL"/>
    <property type="match status" value="1"/>
</dbReference>
<evidence type="ECO:0000313" key="4">
    <source>
        <dbReference type="Proteomes" id="UP000186817"/>
    </source>
</evidence>
<evidence type="ECO:0000256" key="1">
    <source>
        <dbReference type="SAM" id="MobiDB-lite"/>
    </source>
</evidence>
<dbReference type="SUPFAM" id="SSF56219">
    <property type="entry name" value="DNase I-like"/>
    <property type="match status" value="1"/>
</dbReference>
<keyword evidence="4" id="KW-1185">Reference proteome</keyword>
<proteinExistence type="predicted"/>
<keyword evidence="2" id="KW-0812">Transmembrane</keyword>
<feature type="region of interest" description="Disordered" evidence="1">
    <location>
        <begin position="196"/>
        <end position="254"/>
    </location>
</feature>
<sequence>MADDLETLLPESALGAVMEVDKEIVGSPTELAEGSEMDYETRQGEGTDVKDEHAVKIEKRKRERKKAREDVPPAAHTIPDTDDEDLESPSKRANADVPAVRSGGGEAPLTSSEIRSLLLGHVQEMQSAWTSFHGRLDKVEHDQGRLSNKIDEVQTRTCVVEKDLAHQRQVAQTHSTNLDNLATEVQNMKVRLEEIGTAKASSTNGPAPVGSPRQEGNPDPWGDFLRRRDREQHQRGEVAKGAVPEPAPDRGEQLTEDEKKTLVIGGWLQDTRRAIIEEESAFIFDNPDIKPLLDSTKLNVYGPRRSVGMLKFACREGEIEKQMRERMWGVVRAIAQLKQILPSTKAGGEDKTLWASFVKTKHARQRSSHVSMIRRVTIALAKDAHQQNAGGISNGLNLQTTAYDCDWNLGTIWCGSLKLGSSTHRAPKEEETVLMTGGRPGSLFYIVCKMSMGGVGQWNIAGQKVELLDVAAMDHDIVFVQEVSRTRSGWDQYDRDEFHWVVHQGVNQWRGVGIGIAKDKFDSVVYKKATERGVWLVARIVGIGRMLLGSLHAHTGVTNNVYQSAVHEFMAACPKKYRHLPVLCGVDANEVPNWIVDEAQNVEAGDCSSNLNALLHDCLQQGIVPATPDEKFRATWTHYPRDETRSGRHIDLMFKRQVHLTPLIVDADRRHCIGSDHALLSCDLFVAGGPTCSRWKHDSRARWVSSPLPDGVIVDEEDLTRLAKSCTKPRTSQAFRDDEETRQAILHAKTTHCPRDWKRVHRLRQQKRKSWKRQRLSRILAGDWEQYRMLQAEKRRTRGWWGDLLADRSSAQLAVEIHDHLEAKMLDPQRPGQEWDEQLEEIIGACSSQGEFVPFQLHELIEELGQMRCRSAVGPDQIGVHLLREIARHECLGGQLLGLVNHIVESLQLPCSWEHSFLALLAKVPRPLKPSDLRPICVSSAFNKLVNRLVCRRVLPVMRDGSKISCCGKGRQGADLVGGISRVRDVAREWKLPVLLCKLDVAGAFDRVKRDRVASFLVEKLKGRSLDIELRYMLAQLRTHVLHGTAPGGIEIDLAPNIGIKQGAPESAEIFGMLVDSLLSKLVECRQWGEIGSGFGDLEVELLFYQDDIFLLETSMSRLCRKIKAIDRCLSTAGLCLATDKTKIVANEHYTGARKARIRDDVFEIAPAGESLKVLGLSFSLGRQASEQAQEIIARTRDAVAAHRDILNATGAWCHKVKMMRCLVESQFNWIAGAIHWSQDDLHSLNVLQTHALRSAFHIHRRAEENWVDWNTRSMRMVRSWLHFNQVPRWSTRVLELQHMLHGHWARRTEEVRGGACAPAENFTVSEHVVAQLSPRGCMRGWSFAAQQSGCRTRPCVSACALRSCHLDDYAMPWPDSLSLASHRSPSFVAALAMVRCLGGRLLVALLLRAPLWGVAMDNNDKDETDKHRYWVKWTDAEIAEKKAEAWENDTWTTPPLASWAGGSVGSGVNSAPISGPPFYSAWDDVMEQHPSSSSSSSSVCGTGQLLAGAASSLQPTAAATTTWSSSSSSHAPANTASAIAPSSSSTTCSWDCTSSSSQHDSSSSTTPRPVSSLASTSWDENISIAIQEDEMQEFLDGGLAPIPEDLPLPFGTSSSSLPTVLVDEVYVEPGNNEATAGETAETVKDEEAQVTEGIDWWERIMDRRGLRGRPVPPLPLPVPGRNPTDLATPKSPGHQGIIQRGNRVRTGVDRWHHPDGSVRNRQRERLAAEAEAARLESERCRAGEGAEAVAESQNVPVSFYTAALKTCEWKPAWLANYIADRKSREGETFSPEAEAAGMETKDKPGDDVAVAEKVTQENLAVDTSLSAEPHLYTDPDPWSGHWNGGSSQWSWDSWTTSSWWEGWDWSSSSTTSPPALHDQAPPNFGLLPEVNPVGHAVMLEDLDGDHIWRMQLTNLLQSGGIPEAAVQRLEEWFQRLEDYDSFELGPESRWALARMTRRLDDASEALGTLMEVMLRRLRPRGRWPVVRTPRAEVEQLRMFNWARRFSDIFISTLQFNLEVPLQPREDLNDLSAGATSTVRPEPAEEPDEGVVGQFDQAGLANQAAGGVGEVPLDAVSSGGHSQADEYKYYTGLGWGCSEYVVALHVGYYLLLFLVFFAIDVDYVDDLKFAELVR</sequence>
<feature type="compositionally biased region" description="Low complexity" evidence="1">
    <location>
        <begin position="1523"/>
        <end position="1573"/>
    </location>
</feature>
<reference evidence="3 4" key="1">
    <citation type="submission" date="2016-02" db="EMBL/GenBank/DDBJ databases">
        <title>Genome analysis of coral dinoflagellate symbionts highlights evolutionary adaptations to a symbiotic lifestyle.</title>
        <authorList>
            <person name="Aranda M."/>
            <person name="Li Y."/>
            <person name="Liew Y.J."/>
            <person name="Baumgarten S."/>
            <person name="Simakov O."/>
            <person name="Wilson M."/>
            <person name="Piel J."/>
            <person name="Ashoor H."/>
            <person name="Bougouffa S."/>
            <person name="Bajic V.B."/>
            <person name="Ryu T."/>
            <person name="Ravasi T."/>
            <person name="Bayer T."/>
            <person name="Micklem G."/>
            <person name="Kim H."/>
            <person name="Bhak J."/>
            <person name="Lajeunesse T.C."/>
            <person name="Voolstra C.R."/>
        </authorList>
    </citation>
    <scope>NUCLEOTIDE SEQUENCE [LARGE SCALE GENOMIC DNA]</scope>
    <source>
        <strain evidence="3 4">CCMP2467</strain>
    </source>
</reference>
<protein>
    <submittedName>
        <fullName evidence="3">Retrovirus-related Pol polyprotein from type-2 retrotransposable element R2DM</fullName>
    </submittedName>
</protein>
<keyword evidence="2" id="KW-1133">Transmembrane helix</keyword>
<dbReference type="Pfam" id="PF00078">
    <property type="entry name" value="RVT_1"/>
    <property type="match status" value="1"/>
</dbReference>
<evidence type="ECO:0000256" key="2">
    <source>
        <dbReference type="SAM" id="Phobius"/>
    </source>
</evidence>
<feature type="region of interest" description="Disordered" evidence="1">
    <location>
        <begin position="2031"/>
        <end position="2050"/>
    </location>
</feature>
<feature type="region of interest" description="Disordered" evidence="1">
    <location>
        <begin position="1523"/>
        <end position="1576"/>
    </location>
</feature>
<evidence type="ECO:0000313" key="3">
    <source>
        <dbReference type="EMBL" id="OLP97287.1"/>
    </source>
</evidence>
<name>A0A1Q9DQ47_SYMMI</name>
<feature type="compositionally biased region" description="Basic and acidic residues" evidence="1">
    <location>
        <begin position="39"/>
        <end position="57"/>
    </location>
</feature>
<dbReference type="InterPro" id="IPR000477">
    <property type="entry name" value="RT_dom"/>
</dbReference>
<keyword evidence="2" id="KW-0472">Membrane</keyword>
<comment type="caution">
    <text evidence="3">The sequence shown here is derived from an EMBL/GenBank/DDBJ whole genome shotgun (WGS) entry which is preliminary data.</text>
</comment>
<dbReference type="EMBL" id="LSRX01000439">
    <property type="protein sequence ID" value="OLP97287.1"/>
    <property type="molecule type" value="Genomic_DNA"/>
</dbReference>